<reference evidence="2 3" key="1">
    <citation type="submission" date="2023-03" db="EMBL/GenBank/DDBJ databases">
        <title>YIM 133296 draft genome.</title>
        <authorList>
            <person name="Xiong L."/>
        </authorList>
    </citation>
    <scope>NUCLEOTIDE SEQUENCE [LARGE SCALE GENOMIC DNA]</scope>
    <source>
        <strain evidence="2 3">YIM 133296</strain>
    </source>
</reference>
<dbReference type="Pfam" id="PF00903">
    <property type="entry name" value="Glyoxalase"/>
    <property type="match status" value="1"/>
</dbReference>
<dbReference type="EMBL" id="JAROAV010000033">
    <property type="protein sequence ID" value="MDF8265294.1"/>
    <property type="molecule type" value="Genomic_DNA"/>
</dbReference>
<dbReference type="Proteomes" id="UP001528912">
    <property type="component" value="Unassembled WGS sequence"/>
</dbReference>
<evidence type="ECO:0000259" key="1">
    <source>
        <dbReference type="PROSITE" id="PS51819"/>
    </source>
</evidence>
<name>A0ABT6C8N8_9MICO</name>
<feature type="domain" description="VOC" evidence="1">
    <location>
        <begin position="6"/>
        <end position="116"/>
    </location>
</feature>
<evidence type="ECO:0000313" key="3">
    <source>
        <dbReference type="Proteomes" id="UP001528912"/>
    </source>
</evidence>
<sequence>MVTHHSIDYIELGAPDVAAAKAFYAAAFGWEFTDYGPDYAGIQRADGDDEMGGLNGERAGGAGGPLVLLRSDDLAAAEQAVRDAGGTISTAPYAYPGGRRFMFTDLAGNELGVYQPE</sequence>
<dbReference type="InterPro" id="IPR004360">
    <property type="entry name" value="Glyas_Fos-R_dOase_dom"/>
</dbReference>
<keyword evidence="3" id="KW-1185">Reference proteome</keyword>
<comment type="caution">
    <text evidence="2">The sequence shown here is derived from an EMBL/GenBank/DDBJ whole genome shotgun (WGS) entry which is preliminary data.</text>
</comment>
<dbReference type="SUPFAM" id="SSF54593">
    <property type="entry name" value="Glyoxalase/Bleomycin resistance protein/Dihydroxybiphenyl dioxygenase"/>
    <property type="match status" value="1"/>
</dbReference>
<dbReference type="RefSeq" id="WP_277192609.1">
    <property type="nucleotide sequence ID" value="NZ_JAROAV010000033.1"/>
</dbReference>
<organism evidence="2 3">
    <name type="scientific">Luteipulveratus flavus</name>
    <dbReference type="NCBI Taxonomy" id="3031728"/>
    <lineage>
        <taxon>Bacteria</taxon>
        <taxon>Bacillati</taxon>
        <taxon>Actinomycetota</taxon>
        <taxon>Actinomycetes</taxon>
        <taxon>Micrococcales</taxon>
        <taxon>Dermacoccaceae</taxon>
        <taxon>Luteipulveratus</taxon>
    </lineage>
</organism>
<dbReference type="PANTHER" id="PTHR33993">
    <property type="entry name" value="GLYOXALASE-RELATED"/>
    <property type="match status" value="1"/>
</dbReference>
<dbReference type="InterPro" id="IPR029068">
    <property type="entry name" value="Glyas_Bleomycin-R_OHBP_Dase"/>
</dbReference>
<protein>
    <submittedName>
        <fullName evidence="2">VOC family protein</fullName>
    </submittedName>
</protein>
<evidence type="ECO:0000313" key="2">
    <source>
        <dbReference type="EMBL" id="MDF8265294.1"/>
    </source>
</evidence>
<dbReference type="PANTHER" id="PTHR33993:SF1">
    <property type="entry name" value="GLYOXALASE FAMILY PROTEIN"/>
    <property type="match status" value="1"/>
</dbReference>
<dbReference type="PROSITE" id="PS51819">
    <property type="entry name" value="VOC"/>
    <property type="match status" value="1"/>
</dbReference>
<gene>
    <name evidence="2" type="ORF">P4R38_13660</name>
</gene>
<dbReference type="InterPro" id="IPR037523">
    <property type="entry name" value="VOC_core"/>
</dbReference>
<dbReference type="Gene3D" id="3.10.180.10">
    <property type="entry name" value="2,3-Dihydroxybiphenyl 1,2-Dioxygenase, domain 1"/>
    <property type="match status" value="1"/>
</dbReference>
<accession>A0ABT6C8N8</accession>
<dbReference type="InterPro" id="IPR052164">
    <property type="entry name" value="Anthracycline_SecMetBiosynth"/>
</dbReference>
<proteinExistence type="predicted"/>